<gene>
    <name evidence="1" type="ORF">T478_1198</name>
</gene>
<dbReference type="SUPFAM" id="SSF48371">
    <property type="entry name" value="ARM repeat"/>
    <property type="match status" value="1"/>
</dbReference>
<dbReference type="InterPro" id="IPR016024">
    <property type="entry name" value="ARM-type_fold"/>
</dbReference>
<dbReference type="KEGG" id="nbv:T478_1198"/>
<name>A0A0A7UYT8_9ARCH</name>
<dbReference type="Proteomes" id="UP000030944">
    <property type="component" value="Chromosome"/>
</dbReference>
<dbReference type="Pfam" id="PF13646">
    <property type="entry name" value="HEAT_2"/>
    <property type="match status" value="1"/>
</dbReference>
<dbReference type="PANTHER" id="PTHR12697:SF5">
    <property type="entry name" value="DEOXYHYPUSINE HYDROXYLASE"/>
    <property type="match status" value="1"/>
</dbReference>
<accession>A0A0A7UYT8</accession>
<dbReference type="HOGENOM" id="CLU_107014_0_0_2"/>
<dbReference type="EMBL" id="CP007026">
    <property type="protein sequence ID" value="AJA91952.1"/>
    <property type="molecule type" value="Genomic_DNA"/>
</dbReference>
<dbReference type="AlphaFoldDB" id="A0A0A7UYT8"/>
<sequence>MLTEGKLANWINVEVTYAIIGFLPMNTVSRCSVDMRVKYYEDNLNQDRMNREEILESLKNEKLRKSILQTLTQNNDPEIIHEIIQLFDDEDIEIRGEAFSSLFLNRGNILKDLVLGLRHDSKNVRAYTTLVLANRNEKNAIEEIIKLTNDSSGLVRTCAYGALGHLEAKQSAKELHKGVFDSNLEAVKSAAYSLTRIKEKISDKELEELHKLDKPEFDRILKFFN</sequence>
<reference evidence="1 2" key="1">
    <citation type="journal article" date="2015" name="Proc. Natl. Acad. Sci. U.S.A.">
        <title>Genomic and proteomic characterization of "Candidatus Nitrosopelagicus brevis": An ammonia-oxidizing archaeon from the open ocean.</title>
        <authorList>
            <person name="Santoro A.E."/>
            <person name="Dupont C.L."/>
            <person name="Richter R.A."/>
            <person name="Craig M.T."/>
            <person name="Carini P."/>
            <person name="McIlvin M.R."/>
            <person name="Yang Y."/>
            <person name="Orsi W.D."/>
            <person name="Moran D.M."/>
            <person name="Saito M.A."/>
        </authorList>
    </citation>
    <scope>NUCLEOTIDE SEQUENCE [LARGE SCALE GENOMIC DNA]</scope>
    <source>
        <strain evidence="2">V2</strain>
    </source>
</reference>
<proteinExistence type="predicted"/>
<dbReference type="STRING" id="1410606.T478_1198"/>
<organism evidence="1 2">
    <name type="scientific">Candidatus Nitrosopelagicus brevis</name>
    <dbReference type="NCBI Taxonomy" id="1410606"/>
    <lineage>
        <taxon>Archaea</taxon>
        <taxon>Nitrososphaerota</taxon>
    </lineage>
</organism>
<dbReference type="InterPro" id="IPR011989">
    <property type="entry name" value="ARM-like"/>
</dbReference>
<protein>
    <submittedName>
        <fullName evidence="1">HEAT repeat protein</fullName>
    </submittedName>
</protein>
<dbReference type="Gene3D" id="1.25.10.10">
    <property type="entry name" value="Leucine-rich Repeat Variant"/>
    <property type="match status" value="1"/>
</dbReference>
<evidence type="ECO:0000313" key="2">
    <source>
        <dbReference type="Proteomes" id="UP000030944"/>
    </source>
</evidence>
<dbReference type="GO" id="GO:0016491">
    <property type="term" value="F:oxidoreductase activity"/>
    <property type="evidence" value="ECO:0007669"/>
    <property type="project" value="TreeGrafter"/>
</dbReference>
<dbReference type="PANTHER" id="PTHR12697">
    <property type="entry name" value="PBS LYASE HEAT-LIKE PROTEIN"/>
    <property type="match status" value="1"/>
</dbReference>
<evidence type="ECO:0000313" key="1">
    <source>
        <dbReference type="EMBL" id="AJA91952.1"/>
    </source>
</evidence>